<evidence type="ECO:0000313" key="3">
    <source>
        <dbReference type="Proteomes" id="UP000699462"/>
    </source>
</evidence>
<organism evidence="2 3">
    <name type="scientific">Paragonimus westermani</name>
    <dbReference type="NCBI Taxonomy" id="34504"/>
    <lineage>
        <taxon>Eukaryota</taxon>
        <taxon>Metazoa</taxon>
        <taxon>Spiralia</taxon>
        <taxon>Lophotrochozoa</taxon>
        <taxon>Platyhelminthes</taxon>
        <taxon>Trematoda</taxon>
        <taxon>Digenea</taxon>
        <taxon>Plagiorchiida</taxon>
        <taxon>Troglotremata</taxon>
        <taxon>Troglotrematidae</taxon>
        <taxon>Paragonimus</taxon>
    </lineage>
</organism>
<evidence type="ECO:0000256" key="1">
    <source>
        <dbReference type="SAM" id="SignalP"/>
    </source>
</evidence>
<keyword evidence="3" id="KW-1185">Reference proteome</keyword>
<comment type="caution">
    <text evidence="2">The sequence shown here is derived from an EMBL/GenBank/DDBJ whole genome shotgun (WGS) entry which is preliminary data.</text>
</comment>
<keyword evidence="1" id="KW-0732">Signal</keyword>
<gene>
    <name evidence="2" type="ORF">P879_11594</name>
</gene>
<name>A0A8T0D4L4_9TREM</name>
<proteinExistence type="predicted"/>
<dbReference type="Proteomes" id="UP000699462">
    <property type="component" value="Unassembled WGS sequence"/>
</dbReference>
<protein>
    <submittedName>
        <fullName evidence="2">Uncharacterized protein</fullName>
    </submittedName>
</protein>
<feature type="chain" id="PRO_5035858643" evidence="1">
    <location>
        <begin position="18"/>
        <end position="131"/>
    </location>
</feature>
<reference evidence="2 3" key="1">
    <citation type="submission" date="2019-07" db="EMBL/GenBank/DDBJ databases">
        <title>Annotation for the trematode Paragonimus westermani.</title>
        <authorList>
            <person name="Choi Y.-J."/>
        </authorList>
    </citation>
    <scope>NUCLEOTIDE SEQUENCE [LARGE SCALE GENOMIC DNA]</scope>
    <source>
        <strain evidence="2">180907_Pwestermani</strain>
    </source>
</reference>
<sequence length="131" mass="14942">MFTHISLFLSIIMTLDSNVSLELKAPEDRLCTAVTATGCVNHFDGRSRVHITSVYTLTWQIVGVFPTGNLLMFLSFHELQHHMLLCYGVEVEYNEVNEKRPTWWEITVLNRTCISSIFTSDDPVPDYATLS</sequence>
<dbReference type="EMBL" id="JTDF01016997">
    <property type="protein sequence ID" value="KAF8562793.1"/>
    <property type="molecule type" value="Genomic_DNA"/>
</dbReference>
<evidence type="ECO:0000313" key="2">
    <source>
        <dbReference type="EMBL" id="KAF8562793.1"/>
    </source>
</evidence>
<accession>A0A8T0D4L4</accession>
<feature type="signal peptide" evidence="1">
    <location>
        <begin position="1"/>
        <end position="17"/>
    </location>
</feature>
<feature type="non-terminal residue" evidence="2">
    <location>
        <position position="131"/>
    </location>
</feature>
<dbReference type="AlphaFoldDB" id="A0A8T0D4L4"/>